<feature type="region of interest" description="Fe-S binding site B" evidence="10">
    <location>
        <begin position="249"/>
        <end position="263"/>
    </location>
</feature>
<dbReference type="SUPFAM" id="SSF53335">
    <property type="entry name" value="S-adenosyl-L-methionine-dependent methyltransferases"/>
    <property type="match status" value="1"/>
</dbReference>
<keyword evidence="9 10" id="KW-0496">Mitochondrion</keyword>
<feature type="binding site" evidence="10">
    <location>
        <position position="263"/>
    </location>
    <ligand>
        <name>[4Fe-4S] cluster</name>
        <dbReference type="ChEBI" id="CHEBI:49883"/>
    </ligand>
</feature>
<dbReference type="InterPro" id="IPR046408">
    <property type="entry name" value="CIAPIN1"/>
</dbReference>
<gene>
    <name evidence="13" type="ORF">FME351_LOCUS24902</name>
    <name evidence="14" type="ORF">TSG867_LOCUS6945</name>
</gene>
<evidence type="ECO:0000313" key="15">
    <source>
        <dbReference type="Proteomes" id="UP000663869"/>
    </source>
</evidence>
<keyword evidence="8 10" id="KW-0411">Iron-sulfur</keyword>
<evidence type="ECO:0000256" key="6">
    <source>
        <dbReference type="ARBA" id="ARBA00022723"/>
    </source>
</evidence>
<dbReference type="InterPro" id="IPR029063">
    <property type="entry name" value="SAM-dependent_MTases_sf"/>
</dbReference>
<dbReference type="GO" id="GO:0051539">
    <property type="term" value="F:4 iron, 4 sulfur cluster binding"/>
    <property type="evidence" value="ECO:0007669"/>
    <property type="project" value="UniProtKB-KW"/>
</dbReference>
<evidence type="ECO:0000256" key="8">
    <source>
        <dbReference type="ARBA" id="ARBA00023014"/>
    </source>
</evidence>
<comment type="subcellular location">
    <subcellularLocation>
        <location evidence="10">Cytoplasm</location>
    </subcellularLocation>
    <subcellularLocation>
        <location evidence="10">Mitochondrion intermembrane space</location>
    </subcellularLocation>
</comment>
<comment type="similarity">
    <text evidence="2 10">Belongs to the anamorsin family.</text>
</comment>
<feature type="binding site" evidence="10">
    <location>
        <position position="211"/>
    </location>
    <ligand>
        <name>[2Fe-2S] cluster</name>
        <dbReference type="ChEBI" id="CHEBI:190135"/>
    </ligand>
</feature>
<proteinExistence type="inferred from homology"/>
<evidence type="ECO:0000256" key="7">
    <source>
        <dbReference type="ARBA" id="ARBA00023004"/>
    </source>
</evidence>
<comment type="caution">
    <text evidence="13">The sequence shown here is derived from an EMBL/GenBank/DDBJ whole genome shotgun (WGS) entry which is preliminary data.</text>
</comment>
<feature type="short sequence motif" description="Cx2C motif 1" evidence="10">
    <location>
        <begin position="249"/>
        <end position="252"/>
    </location>
</feature>
<feature type="binding site" evidence="10">
    <location>
        <position position="260"/>
    </location>
    <ligand>
        <name>[4Fe-4S] cluster</name>
        <dbReference type="ChEBI" id="CHEBI:49883"/>
    </ligand>
</feature>
<comment type="function">
    <text evidence="10">Component of the cytosolic iron-sulfur (Fe-S) protein assembly (CIA) machinery. Required for the maturation of extramitochondrial Fe-S proteins. Part of an electron transfer chain functioning in an early step of cytosolic Fe-S biogenesis, facilitating the de novo assembly of a [4Fe-4S] cluster on the cytosolic Fe-S scaffold complex. Electrons are transferred from NADPH via a FAD- and FMN-containing diflavin oxidoreductase. Together with the diflavin oxidoreductase, also required for the assembly of the diferric tyrosyl radical cofactor of ribonucleotide reductase (RNR), probably by providing electrons for reduction during radical cofactor maturation in the catalytic small subunit.</text>
</comment>
<protein>
    <recommendedName>
        <fullName evidence="10">Anamorsin homolog</fullName>
    </recommendedName>
    <alternativeName>
        <fullName evidence="10">Fe-S cluster assembly protein DRE2 homolog</fullName>
    </alternativeName>
</protein>
<comment type="domain">
    <text evidence="10">The C-terminal domain binds 2 Fe-S clusters but is otherwise mostly in an intrinsically disordered conformation.</text>
</comment>
<dbReference type="PANTHER" id="PTHR13273:SF14">
    <property type="entry name" value="ANAMORSIN"/>
    <property type="match status" value="1"/>
</dbReference>
<evidence type="ECO:0000313" key="14">
    <source>
        <dbReference type="EMBL" id="CAF4311791.1"/>
    </source>
</evidence>
<evidence type="ECO:0000256" key="9">
    <source>
        <dbReference type="ARBA" id="ARBA00023128"/>
    </source>
</evidence>
<dbReference type="Pfam" id="PF05093">
    <property type="entry name" value="CIAPIN1"/>
    <property type="match status" value="1"/>
</dbReference>
<name>A0A818S4R5_9BILA</name>
<accession>A0A818S4R5</accession>
<feature type="binding site" evidence="10">
    <location>
        <position position="222"/>
    </location>
    <ligand>
        <name>[2Fe-2S] cluster</name>
        <dbReference type="ChEBI" id="CHEBI:190135"/>
    </ligand>
</feature>
<dbReference type="Proteomes" id="UP000663862">
    <property type="component" value="Unassembled WGS sequence"/>
</dbReference>
<dbReference type="EMBL" id="CAJOBQ010000266">
    <property type="protein sequence ID" value="CAF4311791.1"/>
    <property type="molecule type" value="Genomic_DNA"/>
</dbReference>
<feature type="binding site" evidence="10">
    <location>
        <position position="225"/>
    </location>
    <ligand>
        <name>[2Fe-2S] cluster</name>
        <dbReference type="ChEBI" id="CHEBI:190135"/>
    </ligand>
</feature>
<keyword evidence="4 10" id="KW-0963">Cytoplasm</keyword>
<dbReference type="GO" id="GO:0051537">
    <property type="term" value="F:2 iron, 2 sulfur cluster binding"/>
    <property type="evidence" value="ECO:0007669"/>
    <property type="project" value="UniProtKB-UniRule"/>
</dbReference>
<dbReference type="PANTHER" id="PTHR13273">
    <property type="entry name" value="ANAMORSIN"/>
    <property type="match status" value="1"/>
</dbReference>
<comment type="subunit">
    <text evidence="10">Monomer.</text>
</comment>
<evidence type="ECO:0000256" key="5">
    <source>
        <dbReference type="ARBA" id="ARBA00022714"/>
    </source>
</evidence>
<evidence type="ECO:0000256" key="3">
    <source>
        <dbReference type="ARBA" id="ARBA00022485"/>
    </source>
</evidence>
<evidence type="ECO:0000259" key="11">
    <source>
        <dbReference type="Pfam" id="PF05093"/>
    </source>
</evidence>
<dbReference type="Proteomes" id="UP000663869">
    <property type="component" value="Unassembled WGS sequence"/>
</dbReference>
<keyword evidence="3 10" id="KW-0004">4Fe-4S</keyword>
<comment type="cofactor">
    <cofactor evidence="1 10">
        <name>[4Fe-4S] cluster</name>
        <dbReference type="ChEBI" id="CHEBI:49883"/>
    </cofactor>
</comment>
<dbReference type="GO" id="GO:0016226">
    <property type="term" value="P:iron-sulfur cluster assembly"/>
    <property type="evidence" value="ECO:0007669"/>
    <property type="project" value="UniProtKB-UniRule"/>
</dbReference>
<sequence length="285" mass="31549">MNEIFAHAKSILVVWVDDVDSEILATFQETLQNKAQQAHIAFENVQKLFESQRGTSSCDIILFDLVSKNDAPTNLDLLNEFFRLLHPNGYLITHVEHLKQKQTIDHFKMCGFSSCNPLDANSSFLIGNKTDDVKRHGSLWLCQKPSFDIGYSVPLRKTGISLVRQVSTTGGGKRVWTLEGDDDDDDDGIIDTDNLLDDNDRGKPDVKSYTCGTTSSGVRKACKNCSCGLAEELEQEEHTQAQQNIKSSCGNCYLGDAFRCAGCPSRGLPPFKPGERIILPTVSDV</sequence>
<comment type="domain">
    <text evidence="10">The N-terminal domain has structural similarity with S-adenosyl-L-methionine-dependent methyltransferases, but does not bind S-adenosyl-L-methionine. It is required for correct assembly of the 2 Fe-S clusters.</text>
</comment>
<feature type="short sequence motif" description="Cx2C motif 2" evidence="10">
    <location>
        <begin position="260"/>
        <end position="263"/>
    </location>
</feature>
<feature type="binding site" evidence="10">
    <location>
        <position position="252"/>
    </location>
    <ligand>
        <name>[4Fe-4S] cluster</name>
        <dbReference type="ChEBI" id="CHEBI:49883"/>
    </ligand>
</feature>
<dbReference type="GO" id="GO:0005758">
    <property type="term" value="C:mitochondrial intermembrane space"/>
    <property type="evidence" value="ECO:0007669"/>
    <property type="project" value="UniProtKB-SubCell"/>
</dbReference>
<evidence type="ECO:0000256" key="4">
    <source>
        <dbReference type="ARBA" id="ARBA00022490"/>
    </source>
</evidence>
<comment type="domain">
    <text evidence="10">The twin Cx2C motifs are involved in the recognition by the mitochondrial MIA40-ERV1 disulfide relay system. The formation of 2 disulfide bonds in the Cx2C motifs through dithiol/disulfide exchange reactions effectively traps the protein in the mitochondrial intermembrane space.</text>
</comment>
<organism evidence="13 15">
    <name type="scientific">Rotaria socialis</name>
    <dbReference type="NCBI Taxonomy" id="392032"/>
    <lineage>
        <taxon>Eukaryota</taxon>
        <taxon>Metazoa</taxon>
        <taxon>Spiralia</taxon>
        <taxon>Gnathifera</taxon>
        <taxon>Rotifera</taxon>
        <taxon>Eurotatoria</taxon>
        <taxon>Bdelloidea</taxon>
        <taxon>Philodinida</taxon>
        <taxon>Philodinidae</taxon>
        <taxon>Rotaria</taxon>
    </lineage>
</organism>
<dbReference type="InterPro" id="IPR007785">
    <property type="entry name" value="Anamorsin"/>
</dbReference>
<evidence type="ECO:0000256" key="1">
    <source>
        <dbReference type="ARBA" id="ARBA00001966"/>
    </source>
</evidence>
<feature type="domain" description="Anamorsin C-terminal" evidence="11">
    <location>
        <begin position="243"/>
        <end position="277"/>
    </location>
</feature>
<dbReference type="AlphaFoldDB" id="A0A818S4R5"/>
<dbReference type="Pfam" id="PF20922">
    <property type="entry name" value="Anamorsin_N"/>
    <property type="match status" value="1"/>
</dbReference>
<dbReference type="HAMAP" id="MF_03115">
    <property type="entry name" value="Anamorsin"/>
    <property type="match status" value="1"/>
</dbReference>
<feature type="binding site" evidence="10">
    <location>
        <position position="249"/>
    </location>
    <ligand>
        <name>[4Fe-4S] cluster</name>
        <dbReference type="ChEBI" id="CHEBI:49883"/>
    </ligand>
</feature>
<comment type="caution">
    <text evidence="10">Lacks conserved residue(s) required for the propagation of feature annotation.</text>
</comment>
<dbReference type="GO" id="GO:0009055">
    <property type="term" value="F:electron transfer activity"/>
    <property type="evidence" value="ECO:0007669"/>
    <property type="project" value="UniProtKB-UniRule"/>
</dbReference>
<dbReference type="InterPro" id="IPR049011">
    <property type="entry name" value="Anamorsin_N_metazoan"/>
</dbReference>
<dbReference type="Gene3D" id="3.40.50.150">
    <property type="entry name" value="Vaccinia Virus protein VP39"/>
    <property type="match status" value="1"/>
</dbReference>
<evidence type="ECO:0000256" key="10">
    <source>
        <dbReference type="HAMAP-Rule" id="MF_03115"/>
    </source>
</evidence>
<comment type="cofactor">
    <cofactor evidence="10">
        <name>[2Fe-2S] cluster</name>
        <dbReference type="ChEBI" id="CHEBI:190135"/>
    </cofactor>
</comment>
<dbReference type="GO" id="GO:0046872">
    <property type="term" value="F:metal ion binding"/>
    <property type="evidence" value="ECO:0007669"/>
    <property type="project" value="UniProtKB-KW"/>
</dbReference>
<keyword evidence="7 10" id="KW-0408">Iron</keyword>
<evidence type="ECO:0000313" key="13">
    <source>
        <dbReference type="EMBL" id="CAF3658300.1"/>
    </source>
</evidence>
<dbReference type="EMBL" id="CAJNYU010003295">
    <property type="protein sequence ID" value="CAF3658300.1"/>
    <property type="molecule type" value="Genomic_DNA"/>
</dbReference>
<feature type="domain" description="Anamorsin N-terminal" evidence="12">
    <location>
        <begin position="9"/>
        <end position="150"/>
    </location>
</feature>
<evidence type="ECO:0000256" key="2">
    <source>
        <dbReference type="ARBA" id="ARBA00008169"/>
    </source>
</evidence>
<reference evidence="13" key="1">
    <citation type="submission" date="2021-02" db="EMBL/GenBank/DDBJ databases">
        <authorList>
            <person name="Nowell W R."/>
        </authorList>
    </citation>
    <scope>NUCLEOTIDE SEQUENCE</scope>
</reference>
<feature type="region of interest" description="Fe-S binding site A" evidence="10">
    <location>
        <begin position="211"/>
        <end position="227"/>
    </location>
</feature>
<keyword evidence="5 10" id="KW-0001">2Fe-2S</keyword>
<evidence type="ECO:0000259" key="12">
    <source>
        <dbReference type="Pfam" id="PF20922"/>
    </source>
</evidence>
<feature type="binding site" evidence="10">
    <location>
        <position position="227"/>
    </location>
    <ligand>
        <name>[2Fe-2S] cluster</name>
        <dbReference type="ChEBI" id="CHEBI:190135"/>
    </ligand>
</feature>
<keyword evidence="6 10" id="KW-0479">Metal-binding</keyword>